<keyword evidence="8 13" id="KW-0560">Oxidoreductase</keyword>
<evidence type="ECO:0000256" key="13">
    <source>
        <dbReference type="RuleBase" id="RU000461"/>
    </source>
</evidence>
<dbReference type="GO" id="GO:0005506">
    <property type="term" value="F:iron ion binding"/>
    <property type="evidence" value="ECO:0007669"/>
    <property type="project" value="InterPro"/>
</dbReference>
<keyword evidence="7" id="KW-1133">Transmembrane helix</keyword>
<evidence type="ECO:0000256" key="6">
    <source>
        <dbReference type="ARBA" id="ARBA00022723"/>
    </source>
</evidence>
<gene>
    <name evidence="14" type="ORF">MKW94_028190</name>
</gene>
<sequence>MAKIPSFIALCNTTLWLDSATNLAIVDLNTFFLPSMFLASIGLGLLIKFTVNSLRKQTSVSASFPLPPGPSPWPILGSIPDLLRNKPSYRWILGLMKEMNTEIACIRLGNVHVIPVTSPDLAREFLNKQDTVFASRPKTMATEYLSRGFLTAVVTPWGDQWKKMRRVVSSEMVSHVRLRWLLEKRNEEANNLVFYLHNQCNKNSLCGGQVFNLRLLTRQFSGNVIRKMIFNKRYFGKGREDGGPGTEEIEHVDSAFEVLSYVYAFGIQDYLPYLRWLDLDGHEKIVSRAMGVVNKYHDPIIEERIRQWTDGTMKNKVPEDLLDVLISLKDEHGKPLLSTEEIKAQAGELILATVDNPANAVEWAMAEMINQPDILRKAAEEIDLVVGKSRWVQESDFAKLNYVKACAREALRLHPLAPFNVPHVSISDTVVAGYFIPKGSHVLLSRTGLGQNPRIWHEPLKFNPERHLMSKDGSGVADVDLNEQELRFISFSTGRRGCVGSQLGTAITIMLLARLIQGFDWSAPPGESVIDLSESANDLLLAKPLFAHGKPRLDLHIYPVE</sequence>
<keyword evidence="4 12" id="KW-0349">Heme</keyword>
<evidence type="ECO:0000256" key="5">
    <source>
        <dbReference type="ARBA" id="ARBA00022692"/>
    </source>
</evidence>
<keyword evidence="11" id="KW-0472">Membrane</keyword>
<evidence type="ECO:0000256" key="9">
    <source>
        <dbReference type="ARBA" id="ARBA00023004"/>
    </source>
</evidence>
<dbReference type="EMBL" id="JAJJMA010184689">
    <property type="protein sequence ID" value="MCL7037909.1"/>
    <property type="molecule type" value="Genomic_DNA"/>
</dbReference>
<comment type="cofactor">
    <cofactor evidence="1 12">
        <name>heme</name>
        <dbReference type="ChEBI" id="CHEBI:30413"/>
    </cofactor>
</comment>
<dbReference type="GO" id="GO:0033075">
    <property type="term" value="P:isoquinoline alkaloid biosynthetic process"/>
    <property type="evidence" value="ECO:0007669"/>
    <property type="project" value="UniProtKB-ARBA"/>
</dbReference>
<dbReference type="GO" id="GO:0020037">
    <property type="term" value="F:heme binding"/>
    <property type="evidence" value="ECO:0007669"/>
    <property type="project" value="InterPro"/>
</dbReference>
<keyword evidence="10 13" id="KW-0503">Monooxygenase</keyword>
<protein>
    <recommendedName>
        <fullName evidence="16">Cytochrome P450</fullName>
    </recommendedName>
</protein>
<evidence type="ECO:0000256" key="10">
    <source>
        <dbReference type="ARBA" id="ARBA00023033"/>
    </source>
</evidence>
<feature type="binding site" description="axial binding residue" evidence="12">
    <location>
        <position position="498"/>
    </location>
    <ligand>
        <name>heme</name>
        <dbReference type="ChEBI" id="CHEBI:30413"/>
    </ligand>
    <ligandPart>
        <name>Fe</name>
        <dbReference type="ChEBI" id="CHEBI:18248"/>
    </ligandPart>
</feature>
<keyword evidence="5" id="KW-0812">Transmembrane</keyword>
<dbReference type="InterPro" id="IPR001128">
    <property type="entry name" value="Cyt_P450"/>
</dbReference>
<organism evidence="14 15">
    <name type="scientific">Papaver nudicaule</name>
    <name type="common">Iceland poppy</name>
    <dbReference type="NCBI Taxonomy" id="74823"/>
    <lineage>
        <taxon>Eukaryota</taxon>
        <taxon>Viridiplantae</taxon>
        <taxon>Streptophyta</taxon>
        <taxon>Embryophyta</taxon>
        <taxon>Tracheophyta</taxon>
        <taxon>Spermatophyta</taxon>
        <taxon>Magnoliopsida</taxon>
        <taxon>Ranunculales</taxon>
        <taxon>Papaveraceae</taxon>
        <taxon>Papaveroideae</taxon>
        <taxon>Papaver</taxon>
    </lineage>
</organism>
<comment type="caution">
    <text evidence="14">The sequence shown here is derived from an EMBL/GenBank/DDBJ whole genome shotgun (WGS) entry which is preliminary data.</text>
</comment>
<evidence type="ECO:0000256" key="7">
    <source>
        <dbReference type="ARBA" id="ARBA00022989"/>
    </source>
</evidence>
<keyword evidence="6 12" id="KW-0479">Metal-binding</keyword>
<dbReference type="PANTHER" id="PTHR47944">
    <property type="entry name" value="CYTOCHROME P450 98A9"/>
    <property type="match status" value="1"/>
</dbReference>
<keyword evidence="15" id="KW-1185">Reference proteome</keyword>
<dbReference type="GO" id="GO:0016717">
    <property type="term" value="F:oxidoreductase activity, acting on paired donors, with oxidation of a pair of donors resulting in the reduction of molecular oxygen to two molecules of water"/>
    <property type="evidence" value="ECO:0007669"/>
    <property type="project" value="UniProtKB-ARBA"/>
</dbReference>
<dbReference type="PANTHER" id="PTHR47944:SF4">
    <property type="entry name" value="OS09G0441700 PROTEIN"/>
    <property type="match status" value="1"/>
</dbReference>
<evidence type="ECO:0000313" key="15">
    <source>
        <dbReference type="Proteomes" id="UP001177140"/>
    </source>
</evidence>
<dbReference type="SUPFAM" id="SSF48264">
    <property type="entry name" value="Cytochrome P450"/>
    <property type="match status" value="1"/>
</dbReference>
<dbReference type="InterPro" id="IPR036396">
    <property type="entry name" value="Cyt_P450_sf"/>
</dbReference>
<evidence type="ECO:0000256" key="12">
    <source>
        <dbReference type="PIRSR" id="PIRSR602401-1"/>
    </source>
</evidence>
<dbReference type="Proteomes" id="UP001177140">
    <property type="component" value="Unassembled WGS sequence"/>
</dbReference>
<comment type="similarity">
    <text evidence="3 13">Belongs to the cytochrome P450 family.</text>
</comment>
<evidence type="ECO:0008006" key="16">
    <source>
        <dbReference type="Google" id="ProtNLM"/>
    </source>
</evidence>
<proteinExistence type="inferred from homology"/>
<dbReference type="AlphaFoldDB" id="A0AA41VAU2"/>
<comment type="subcellular location">
    <subcellularLocation>
        <location evidence="2">Membrane</location>
        <topology evidence="2">Single-pass membrane protein</topology>
    </subcellularLocation>
</comment>
<evidence type="ECO:0000256" key="4">
    <source>
        <dbReference type="ARBA" id="ARBA00022617"/>
    </source>
</evidence>
<dbReference type="PROSITE" id="PS00086">
    <property type="entry name" value="CYTOCHROME_P450"/>
    <property type="match status" value="1"/>
</dbReference>
<evidence type="ECO:0000313" key="14">
    <source>
        <dbReference type="EMBL" id="MCL7037909.1"/>
    </source>
</evidence>
<evidence type="ECO:0000256" key="11">
    <source>
        <dbReference type="ARBA" id="ARBA00023136"/>
    </source>
</evidence>
<name>A0AA41VAU2_PAPNU</name>
<dbReference type="FunFam" id="1.10.630.10:FF:000037">
    <property type="entry name" value="Cytochrome P450 9"/>
    <property type="match status" value="1"/>
</dbReference>
<evidence type="ECO:0000256" key="3">
    <source>
        <dbReference type="ARBA" id="ARBA00010617"/>
    </source>
</evidence>
<keyword evidence="9 12" id="KW-0408">Iron</keyword>
<evidence type="ECO:0000256" key="1">
    <source>
        <dbReference type="ARBA" id="ARBA00001971"/>
    </source>
</evidence>
<evidence type="ECO:0000256" key="8">
    <source>
        <dbReference type="ARBA" id="ARBA00023002"/>
    </source>
</evidence>
<dbReference type="GO" id="GO:0016020">
    <property type="term" value="C:membrane"/>
    <property type="evidence" value="ECO:0007669"/>
    <property type="project" value="UniProtKB-SubCell"/>
</dbReference>
<dbReference type="Gene3D" id="1.10.630.10">
    <property type="entry name" value="Cytochrome P450"/>
    <property type="match status" value="1"/>
</dbReference>
<evidence type="ECO:0000256" key="2">
    <source>
        <dbReference type="ARBA" id="ARBA00004167"/>
    </source>
</evidence>
<dbReference type="GO" id="GO:0004497">
    <property type="term" value="F:monooxygenase activity"/>
    <property type="evidence" value="ECO:0007669"/>
    <property type="project" value="UniProtKB-KW"/>
</dbReference>
<dbReference type="Pfam" id="PF00067">
    <property type="entry name" value="p450"/>
    <property type="match status" value="1"/>
</dbReference>
<dbReference type="InterPro" id="IPR002401">
    <property type="entry name" value="Cyt_P450_E_grp-I"/>
</dbReference>
<accession>A0AA41VAU2</accession>
<dbReference type="PRINTS" id="PR00463">
    <property type="entry name" value="EP450I"/>
</dbReference>
<dbReference type="InterPro" id="IPR017972">
    <property type="entry name" value="Cyt_P450_CS"/>
</dbReference>
<reference evidence="14" key="1">
    <citation type="submission" date="2022-03" db="EMBL/GenBank/DDBJ databases">
        <title>A functionally conserved STORR gene fusion in Papaver species that diverged 16.8 million years ago.</title>
        <authorList>
            <person name="Catania T."/>
        </authorList>
    </citation>
    <scope>NUCLEOTIDE SEQUENCE</scope>
    <source>
        <strain evidence="14">S-191538</strain>
    </source>
</reference>